<keyword evidence="3" id="KW-1185">Reference proteome</keyword>
<protein>
    <recommendedName>
        <fullName evidence="4">Integral membrane protein</fullName>
    </recommendedName>
</protein>
<keyword evidence="1" id="KW-1133">Transmembrane helix</keyword>
<sequence length="231" mass="23177">MEPRSVAPNSRAAVFAAVCTLLAVAAHRLMSVSDIPVTAIALGAAAVFCFARIAAALGERRLATIGLLVGGSQIGLHLLFQAAQAQSALSVQSVSSLPSGSAGTMSMPGMADIPAMGGMGGMPGMAGGSSSSFLGTTTGMTIAHVLAALVTAWWLRRGEAALFAVVQRAGTAGAVLGASWRMVAEWAAGVRPIRSAGPARSVVGVGIHRPAAARVLLFSVIRRGPPAAAVR</sequence>
<keyword evidence="1" id="KW-0472">Membrane</keyword>
<evidence type="ECO:0000313" key="3">
    <source>
        <dbReference type="Proteomes" id="UP000730482"/>
    </source>
</evidence>
<keyword evidence="1" id="KW-0812">Transmembrane</keyword>
<evidence type="ECO:0000256" key="1">
    <source>
        <dbReference type="SAM" id="Phobius"/>
    </source>
</evidence>
<feature type="transmembrane region" description="Helical" evidence="1">
    <location>
        <begin position="133"/>
        <end position="155"/>
    </location>
</feature>
<dbReference type="Proteomes" id="UP000730482">
    <property type="component" value="Unassembled WGS sequence"/>
</dbReference>
<feature type="transmembrane region" description="Helical" evidence="1">
    <location>
        <begin position="62"/>
        <end position="80"/>
    </location>
</feature>
<feature type="transmembrane region" description="Helical" evidence="1">
    <location>
        <begin position="36"/>
        <end position="55"/>
    </location>
</feature>
<reference evidence="2 3" key="1">
    <citation type="submission" date="2020-02" db="EMBL/GenBank/DDBJ databases">
        <title>Acidophilic actinobacteria isolated from forest soil.</title>
        <authorList>
            <person name="Golinska P."/>
        </authorList>
    </citation>
    <scope>NUCLEOTIDE SEQUENCE [LARGE SCALE GENOMIC DNA]</scope>
    <source>
        <strain evidence="2 3">NL8</strain>
    </source>
</reference>
<name>A0ABS5L398_9ACTN</name>
<evidence type="ECO:0000313" key="2">
    <source>
        <dbReference type="EMBL" id="MBS2552707.1"/>
    </source>
</evidence>
<organism evidence="2 3">
    <name type="scientific">Catenulispora pinistramenti</name>
    <dbReference type="NCBI Taxonomy" id="2705254"/>
    <lineage>
        <taxon>Bacteria</taxon>
        <taxon>Bacillati</taxon>
        <taxon>Actinomycetota</taxon>
        <taxon>Actinomycetes</taxon>
        <taxon>Catenulisporales</taxon>
        <taxon>Catenulisporaceae</taxon>
        <taxon>Catenulispora</taxon>
    </lineage>
</organism>
<dbReference type="EMBL" id="JAAFYZ010000204">
    <property type="protein sequence ID" value="MBS2552707.1"/>
    <property type="molecule type" value="Genomic_DNA"/>
</dbReference>
<gene>
    <name evidence="2" type="ORF">KGQ19_38210</name>
</gene>
<comment type="caution">
    <text evidence="2">The sequence shown here is derived from an EMBL/GenBank/DDBJ whole genome shotgun (WGS) entry which is preliminary data.</text>
</comment>
<evidence type="ECO:0008006" key="4">
    <source>
        <dbReference type="Google" id="ProtNLM"/>
    </source>
</evidence>
<proteinExistence type="predicted"/>
<accession>A0ABS5L398</accession>
<dbReference type="RefSeq" id="WP_212018554.1">
    <property type="nucleotide sequence ID" value="NZ_JAAFYZ010000204.1"/>
</dbReference>